<dbReference type="InterPro" id="IPR058792">
    <property type="entry name" value="Beta-barrel_RND_2"/>
</dbReference>
<name>A0ABQ6Z8L5_9GAMM</name>
<feature type="domain" description="YknX-like C-terminal permuted SH3-like" evidence="6">
    <location>
        <begin position="283"/>
        <end position="349"/>
    </location>
</feature>
<comment type="similarity">
    <text evidence="1">Belongs to the membrane fusion protein (MFP) (TC 8.A.1) family.</text>
</comment>
<dbReference type="PANTHER" id="PTHR30469">
    <property type="entry name" value="MULTIDRUG RESISTANCE PROTEIN MDTA"/>
    <property type="match status" value="1"/>
</dbReference>
<evidence type="ECO:0000259" key="3">
    <source>
        <dbReference type="Pfam" id="PF25876"/>
    </source>
</evidence>
<keyword evidence="8" id="KW-1185">Reference proteome</keyword>
<dbReference type="Gene3D" id="2.40.50.100">
    <property type="match status" value="1"/>
</dbReference>
<dbReference type="Gene3D" id="1.10.287.470">
    <property type="entry name" value="Helix hairpin bin"/>
    <property type="match status" value="1"/>
</dbReference>
<keyword evidence="2" id="KW-0175">Coiled coil</keyword>
<sequence>MAGVSAMVLVAAALAGCGGKEEAATAPRPVWVVQPQAGGAGAALAFPGEVHAREESPLSFRVGGKLVRRAVDAGARVEQGQVLAELDPADQALQAQAAQAQLAAAEAELARSKGDLDRYAKLVEQQLVSRSTYDAQKAAYEAAAGQARAARAQRDVTRNQAGYTELRAPRAGVIASRQAEAGQVVAAGQTIFVMAADGGREVAIDLPEDRIRQFKVGDTAQVELWSAPGQRLPGTIREIAAAADAQTRSFAARVALDAASQGEVELGQSARVYLPQSNGDASLHVPLSALQRGEDGAAAVWVVREGKALRVPVDTGKFGSESVPVTGALQAGDWVVAAGGHLLREGEPVAPVDRENRPVAVAASKPKAD</sequence>
<dbReference type="Gene3D" id="2.40.420.20">
    <property type="match status" value="1"/>
</dbReference>
<dbReference type="Pfam" id="PF25954">
    <property type="entry name" value="Beta-barrel_RND_2"/>
    <property type="match status" value="1"/>
</dbReference>
<protein>
    <submittedName>
        <fullName evidence="7">Efflux transporter periplasmic adaptor subunit</fullName>
    </submittedName>
</protein>
<accession>A0ABQ6Z8L5</accession>
<evidence type="ECO:0000259" key="6">
    <source>
        <dbReference type="Pfam" id="PF25989"/>
    </source>
</evidence>
<dbReference type="InterPro" id="IPR058624">
    <property type="entry name" value="MdtA-like_HH"/>
</dbReference>
<evidence type="ECO:0000313" key="7">
    <source>
        <dbReference type="EMBL" id="KAF1695526.1"/>
    </source>
</evidence>
<evidence type="ECO:0000256" key="1">
    <source>
        <dbReference type="ARBA" id="ARBA00009477"/>
    </source>
</evidence>
<dbReference type="InterPro" id="IPR058637">
    <property type="entry name" value="YknX-like_C"/>
</dbReference>
<dbReference type="Proteomes" id="UP000788419">
    <property type="component" value="Unassembled WGS sequence"/>
</dbReference>
<dbReference type="Pfam" id="PF25989">
    <property type="entry name" value="YknX_C"/>
    <property type="match status" value="1"/>
</dbReference>
<evidence type="ECO:0000259" key="4">
    <source>
        <dbReference type="Pfam" id="PF25917"/>
    </source>
</evidence>
<evidence type="ECO:0000259" key="5">
    <source>
        <dbReference type="Pfam" id="PF25954"/>
    </source>
</evidence>
<feature type="coiled-coil region" evidence="2">
    <location>
        <begin position="95"/>
        <end position="122"/>
    </location>
</feature>
<dbReference type="NCBIfam" id="TIGR01730">
    <property type="entry name" value="RND_mfp"/>
    <property type="match status" value="1"/>
</dbReference>
<dbReference type="Pfam" id="PF25876">
    <property type="entry name" value="HH_MFP_RND"/>
    <property type="match status" value="1"/>
</dbReference>
<feature type="domain" description="Multidrug resistance protein MdtA-like barrel-sandwich hybrid" evidence="4">
    <location>
        <begin position="61"/>
        <end position="193"/>
    </location>
</feature>
<organism evidence="7 8">
    <name type="scientific">Pseudoxanthomonas daejeonensis</name>
    <dbReference type="NCBI Taxonomy" id="266062"/>
    <lineage>
        <taxon>Bacteria</taxon>
        <taxon>Pseudomonadati</taxon>
        <taxon>Pseudomonadota</taxon>
        <taxon>Gammaproteobacteria</taxon>
        <taxon>Lysobacterales</taxon>
        <taxon>Lysobacteraceae</taxon>
        <taxon>Pseudoxanthomonas</taxon>
    </lineage>
</organism>
<gene>
    <name evidence="7" type="ORF">CSC65_06775</name>
</gene>
<dbReference type="EMBL" id="PDWN01000005">
    <property type="protein sequence ID" value="KAF1695526.1"/>
    <property type="molecule type" value="Genomic_DNA"/>
</dbReference>
<dbReference type="InterPro" id="IPR006143">
    <property type="entry name" value="RND_pump_MFP"/>
</dbReference>
<comment type="caution">
    <text evidence="7">The sequence shown here is derived from an EMBL/GenBank/DDBJ whole genome shotgun (WGS) entry which is preliminary data.</text>
</comment>
<evidence type="ECO:0000313" key="8">
    <source>
        <dbReference type="Proteomes" id="UP000788419"/>
    </source>
</evidence>
<feature type="domain" description="Multidrug resistance protein MdtA-like alpha-helical hairpin" evidence="3">
    <location>
        <begin position="95"/>
        <end position="157"/>
    </location>
</feature>
<dbReference type="InterPro" id="IPR058625">
    <property type="entry name" value="MdtA-like_BSH"/>
</dbReference>
<dbReference type="SUPFAM" id="SSF111369">
    <property type="entry name" value="HlyD-like secretion proteins"/>
    <property type="match status" value="1"/>
</dbReference>
<dbReference type="PANTHER" id="PTHR30469:SF38">
    <property type="entry name" value="HLYD FAMILY SECRETION PROTEIN"/>
    <property type="match status" value="1"/>
</dbReference>
<dbReference type="Gene3D" id="2.40.30.170">
    <property type="match status" value="1"/>
</dbReference>
<proteinExistence type="inferred from homology"/>
<evidence type="ECO:0000256" key="2">
    <source>
        <dbReference type="SAM" id="Coils"/>
    </source>
</evidence>
<dbReference type="Pfam" id="PF25917">
    <property type="entry name" value="BSH_RND"/>
    <property type="match status" value="1"/>
</dbReference>
<feature type="domain" description="CusB-like beta-barrel" evidence="5">
    <location>
        <begin position="203"/>
        <end position="274"/>
    </location>
</feature>
<reference evidence="7 8" key="1">
    <citation type="submission" date="2017-10" db="EMBL/GenBank/DDBJ databases">
        <title>Whole genome sequencing of members of genus Pseudoxanthomonas.</title>
        <authorList>
            <person name="Kumar S."/>
            <person name="Bansal K."/>
            <person name="Kaur A."/>
            <person name="Patil P."/>
            <person name="Sharma S."/>
            <person name="Patil P.B."/>
        </authorList>
    </citation>
    <scope>NUCLEOTIDE SEQUENCE [LARGE SCALE GENOMIC DNA]</scope>
    <source>
        <strain evidence="7 8">DSM 17801</strain>
    </source>
</reference>